<dbReference type="RefSeq" id="WP_077152062.1">
    <property type="nucleotide sequence ID" value="NZ_CABMMO010000019.1"/>
</dbReference>
<proteinExistence type="predicted"/>
<dbReference type="EMBL" id="MSTR01000019">
    <property type="protein sequence ID" value="ONN40711.1"/>
    <property type="molecule type" value="Genomic_DNA"/>
</dbReference>
<accession>A0A1V2UBT5</accession>
<dbReference type="Proteomes" id="UP000189299">
    <property type="component" value="Unassembled WGS sequence"/>
</dbReference>
<organism evidence="1 2">
    <name type="scientific">Enterococcus mundtii</name>
    <dbReference type="NCBI Taxonomy" id="53346"/>
    <lineage>
        <taxon>Bacteria</taxon>
        <taxon>Bacillati</taxon>
        <taxon>Bacillota</taxon>
        <taxon>Bacilli</taxon>
        <taxon>Lactobacillales</taxon>
        <taxon>Enterococcaceae</taxon>
        <taxon>Enterococcus</taxon>
    </lineage>
</organism>
<comment type="caution">
    <text evidence="1">The sequence shown here is derived from an EMBL/GenBank/DDBJ whole genome shotgun (WGS) entry which is preliminary data.</text>
</comment>
<dbReference type="OrthoDB" id="9967027at2"/>
<protein>
    <recommendedName>
        <fullName evidence="3">PqqD family protein</fullName>
    </recommendedName>
</protein>
<dbReference type="AlphaFoldDB" id="A0A1V2UBT5"/>
<gene>
    <name evidence="1" type="ORF">BTN92_14700</name>
</gene>
<name>A0A1V2UBT5_ENTMU</name>
<evidence type="ECO:0000313" key="2">
    <source>
        <dbReference type="Proteomes" id="UP000189299"/>
    </source>
</evidence>
<reference evidence="1 2" key="1">
    <citation type="submission" date="2016-12" db="EMBL/GenBank/DDBJ databases">
        <authorList>
            <person name="Song W.-J."/>
            <person name="Kurnit D.M."/>
        </authorList>
    </citation>
    <scope>NUCLEOTIDE SEQUENCE [LARGE SCALE GENOMIC DNA]</scope>
    <source>
        <strain evidence="1 2">CGB1038-1_S1</strain>
    </source>
</reference>
<evidence type="ECO:0008006" key="3">
    <source>
        <dbReference type="Google" id="ProtNLM"/>
    </source>
</evidence>
<evidence type="ECO:0000313" key="1">
    <source>
        <dbReference type="EMBL" id="ONN40711.1"/>
    </source>
</evidence>
<sequence length="87" mass="10299">MKLNEHITYEKMGNDLYIMVEDERFVLDNDVAIDIFNLLKPESTKENIKAFVRDKYRLDQEFTDDEKDSYVEEFLTVLKINGIMIGS</sequence>